<feature type="region of interest" description="Disordered" evidence="1">
    <location>
        <begin position="1"/>
        <end position="20"/>
    </location>
</feature>
<evidence type="ECO:0000313" key="3">
    <source>
        <dbReference type="Proteomes" id="UP001221757"/>
    </source>
</evidence>
<name>A0AAD7GHW4_MYCRO</name>
<protein>
    <submittedName>
        <fullName evidence="2">Uncharacterized protein</fullName>
    </submittedName>
</protein>
<gene>
    <name evidence="2" type="ORF">B0H17DRAFT_1008344</name>
</gene>
<comment type="caution">
    <text evidence="2">The sequence shown here is derived from an EMBL/GenBank/DDBJ whole genome shotgun (WGS) entry which is preliminary data.</text>
</comment>
<evidence type="ECO:0000313" key="2">
    <source>
        <dbReference type="EMBL" id="KAJ7695756.1"/>
    </source>
</evidence>
<keyword evidence="3" id="KW-1185">Reference proteome</keyword>
<reference evidence="2" key="1">
    <citation type="submission" date="2023-03" db="EMBL/GenBank/DDBJ databases">
        <title>Massive genome expansion in bonnet fungi (Mycena s.s.) driven by repeated elements and novel gene families across ecological guilds.</title>
        <authorList>
            <consortium name="Lawrence Berkeley National Laboratory"/>
            <person name="Harder C.B."/>
            <person name="Miyauchi S."/>
            <person name="Viragh M."/>
            <person name="Kuo A."/>
            <person name="Thoen E."/>
            <person name="Andreopoulos B."/>
            <person name="Lu D."/>
            <person name="Skrede I."/>
            <person name="Drula E."/>
            <person name="Henrissat B."/>
            <person name="Morin E."/>
            <person name="Kohler A."/>
            <person name="Barry K."/>
            <person name="LaButti K."/>
            <person name="Morin E."/>
            <person name="Salamov A."/>
            <person name="Lipzen A."/>
            <person name="Mereny Z."/>
            <person name="Hegedus B."/>
            <person name="Baldrian P."/>
            <person name="Stursova M."/>
            <person name="Weitz H."/>
            <person name="Taylor A."/>
            <person name="Grigoriev I.V."/>
            <person name="Nagy L.G."/>
            <person name="Martin F."/>
            <person name="Kauserud H."/>
        </authorList>
    </citation>
    <scope>NUCLEOTIDE SEQUENCE</scope>
    <source>
        <strain evidence="2">CBHHK067</strain>
    </source>
</reference>
<dbReference type="AlphaFoldDB" id="A0AAD7GHW4"/>
<sequence length="178" mass="19233">MNPFSQGWSNSPHSGQQYAVPNASRGVIPSVYGALPYATSPNSTPNVIKFAFAPSDGTILNSVIHGPQAHPYFRVTTDSTTGGFSVVQNAQLEGIAVIEWRRHPVVEVCGIVSKRDSSQWLALSPDKTTSPVNPQFFGRILQSQEGTTFEVTAEALQIGLLEIFVISCLLLMSGRNID</sequence>
<organism evidence="2 3">
    <name type="scientific">Mycena rosella</name>
    <name type="common">Pink bonnet</name>
    <name type="synonym">Agaricus rosellus</name>
    <dbReference type="NCBI Taxonomy" id="1033263"/>
    <lineage>
        <taxon>Eukaryota</taxon>
        <taxon>Fungi</taxon>
        <taxon>Dikarya</taxon>
        <taxon>Basidiomycota</taxon>
        <taxon>Agaricomycotina</taxon>
        <taxon>Agaricomycetes</taxon>
        <taxon>Agaricomycetidae</taxon>
        <taxon>Agaricales</taxon>
        <taxon>Marasmiineae</taxon>
        <taxon>Mycenaceae</taxon>
        <taxon>Mycena</taxon>
    </lineage>
</organism>
<dbReference type="EMBL" id="JARKIE010000037">
    <property type="protein sequence ID" value="KAJ7695756.1"/>
    <property type="molecule type" value="Genomic_DNA"/>
</dbReference>
<proteinExistence type="predicted"/>
<dbReference type="Proteomes" id="UP001221757">
    <property type="component" value="Unassembled WGS sequence"/>
</dbReference>
<evidence type="ECO:0000256" key="1">
    <source>
        <dbReference type="SAM" id="MobiDB-lite"/>
    </source>
</evidence>
<accession>A0AAD7GHW4</accession>
<feature type="compositionally biased region" description="Polar residues" evidence="1">
    <location>
        <begin position="1"/>
        <end position="19"/>
    </location>
</feature>